<dbReference type="AlphaFoldDB" id="A0A9N8HZ94"/>
<dbReference type="Proteomes" id="UP001153069">
    <property type="component" value="Unassembled WGS sequence"/>
</dbReference>
<evidence type="ECO:0000313" key="3">
    <source>
        <dbReference type="Proteomes" id="UP001153069"/>
    </source>
</evidence>
<comment type="caution">
    <text evidence="2">The sequence shown here is derived from an EMBL/GenBank/DDBJ whole genome shotgun (WGS) entry which is preliminary data.</text>
</comment>
<evidence type="ECO:0000256" key="1">
    <source>
        <dbReference type="SAM" id="MobiDB-lite"/>
    </source>
</evidence>
<organism evidence="2 3">
    <name type="scientific">Seminavis robusta</name>
    <dbReference type="NCBI Taxonomy" id="568900"/>
    <lineage>
        <taxon>Eukaryota</taxon>
        <taxon>Sar</taxon>
        <taxon>Stramenopiles</taxon>
        <taxon>Ochrophyta</taxon>
        <taxon>Bacillariophyta</taxon>
        <taxon>Bacillariophyceae</taxon>
        <taxon>Bacillariophycidae</taxon>
        <taxon>Naviculales</taxon>
        <taxon>Naviculaceae</taxon>
        <taxon>Seminavis</taxon>
    </lineage>
</organism>
<sequence length="114" mass="13239">MTKCPFRAAQRHVHASHGQPFSRAHFKITKRPLSAAEGRCTHPMDHHLHAAIGEFPYVHFSQQSSMSLNPINNHFLEPTLKFPNVHFQPPQHMFVHPMDNHFHEPTLEFPNAHR</sequence>
<proteinExistence type="predicted"/>
<accession>A0A9N8HZ94</accession>
<keyword evidence="3" id="KW-1185">Reference proteome</keyword>
<evidence type="ECO:0000313" key="2">
    <source>
        <dbReference type="EMBL" id="CAB9531281.1"/>
    </source>
</evidence>
<gene>
    <name evidence="2" type="ORF">SEMRO_3390_G121141.1</name>
</gene>
<feature type="region of interest" description="Disordered" evidence="1">
    <location>
        <begin position="1"/>
        <end position="20"/>
    </location>
</feature>
<dbReference type="EMBL" id="CAICTM010003388">
    <property type="protein sequence ID" value="CAB9531281.1"/>
    <property type="molecule type" value="Genomic_DNA"/>
</dbReference>
<name>A0A9N8HZ94_9STRA</name>
<reference evidence="2" key="1">
    <citation type="submission" date="2020-06" db="EMBL/GenBank/DDBJ databases">
        <authorList>
            <consortium name="Plant Systems Biology data submission"/>
        </authorList>
    </citation>
    <scope>NUCLEOTIDE SEQUENCE</scope>
    <source>
        <strain evidence="2">D6</strain>
    </source>
</reference>
<protein>
    <submittedName>
        <fullName evidence="2">Uncharacterized protein</fullName>
    </submittedName>
</protein>